<feature type="compositionally biased region" description="Basic residues" evidence="1">
    <location>
        <begin position="52"/>
        <end position="64"/>
    </location>
</feature>
<accession>A0AAV4QEE1</accession>
<dbReference type="AlphaFoldDB" id="A0AAV4QEE1"/>
<evidence type="ECO:0000313" key="3">
    <source>
        <dbReference type="Proteomes" id="UP001054837"/>
    </source>
</evidence>
<feature type="compositionally biased region" description="Basic and acidic residues" evidence="1">
    <location>
        <begin position="24"/>
        <end position="38"/>
    </location>
</feature>
<dbReference type="Proteomes" id="UP001054837">
    <property type="component" value="Unassembled WGS sequence"/>
</dbReference>
<sequence>MDCQTWWKNGSSAVVVEPIQSARQTEKASKRKIPDKGLPEASRNTKTLYSKEKKKKKKKKKKKPTVTSHEARKLDKETPLQKNADLFLRCARREEMVYCTTKTFKSP</sequence>
<protein>
    <submittedName>
        <fullName evidence="2">Uncharacterized protein</fullName>
    </submittedName>
</protein>
<proteinExistence type="predicted"/>
<gene>
    <name evidence="2" type="ORF">CDAR_20671</name>
</gene>
<reference evidence="2 3" key="1">
    <citation type="submission" date="2021-06" db="EMBL/GenBank/DDBJ databases">
        <title>Caerostris darwini draft genome.</title>
        <authorList>
            <person name="Kono N."/>
            <person name="Arakawa K."/>
        </authorList>
    </citation>
    <scope>NUCLEOTIDE SEQUENCE [LARGE SCALE GENOMIC DNA]</scope>
</reference>
<feature type="region of interest" description="Disordered" evidence="1">
    <location>
        <begin position="18"/>
        <end position="77"/>
    </location>
</feature>
<dbReference type="EMBL" id="BPLQ01004331">
    <property type="protein sequence ID" value="GIY07321.1"/>
    <property type="molecule type" value="Genomic_DNA"/>
</dbReference>
<evidence type="ECO:0000313" key="2">
    <source>
        <dbReference type="EMBL" id="GIY07321.1"/>
    </source>
</evidence>
<comment type="caution">
    <text evidence="2">The sequence shown here is derived from an EMBL/GenBank/DDBJ whole genome shotgun (WGS) entry which is preliminary data.</text>
</comment>
<keyword evidence="3" id="KW-1185">Reference proteome</keyword>
<evidence type="ECO:0000256" key="1">
    <source>
        <dbReference type="SAM" id="MobiDB-lite"/>
    </source>
</evidence>
<name>A0AAV4QEE1_9ARAC</name>
<organism evidence="2 3">
    <name type="scientific">Caerostris darwini</name>
    <dbReference type="NCBI Taxonomy" id="1538125"/>
    <lineage>
        <taxon>Eukaryota</taxon>
        <taxon>Metazoa</taxon>
        <taxon>Ecdysozoa</taxon>
        <taxon>Arthropoda</taxon>
        <taxon>Chelicerata</taxon>
        <taxon>Arachnida</taxon>
        <taxon>Araneae</taxon>
        <taxon>Araneomorphae</taxon>
        <taxon>Entelegynae</taxon>
        <taxon>Araneoidea</taxon>
        <taxon>Araneidae</taxon>
        <taxon>Caerostris</taxon>
    </lineage>
</organism>